<gene>
    <name evidence="9" type="ORF">JDO7802_00417</name>
</gene>
<comment type="similarity">
    <text evidence="2 8">Belongs to the 4-toluene sulfonate uptake permease (TSUP) (TC 2.A.102) family.</text>
</comment>
<dbReference type="Proteomes" id="UP000049222">
    <property type="component" value="Unassembled WGS sequence"/>
</dbReference>
<dbReference type="InterPro" id="IPR002781">
    <property type="entry name" value="TM_pro_TauE-like"/>
</dbReference>
<sequence length="247" mass="25838">MPDLGVSGGDLTWLALVAVIAGLVRGFAGFGTALIYVPLASLSLPPLWVLVTLTVMDLIGPLPAIPKALRDGQPRQVALLAGTAAVTLLPGLWLLDRLPVDGFRWLVAVLCLLTVGLMVSGWRWSGQMTPVVTMVAGGTSGFLGGLSGLAGPPVILTYMSAPLPAVVIRANLMMFLVAWDGIFGTVLFLTDRLTLQPLMIGAALLPIHLLANWAGARIFAGSGRNDRAYRAVAYILIVGAALLALPL</sequence>
<feature type="transmembrane region" description="Helical" evidence="8">
    <location>
        <begin position="77"/>
        <end position="95"/>
    </location>
</feature>
<dbReference type="InterPro" id="IPR052017">
    <property type="entry name" value="TSUP"/>
</dbReference>
<dbReference type="RefSeq" id="WP_055082107.1">
    <property type="nucleotide sequence ID" value="NZ_CXSU01000005.1"/>
</dbReference>
<evidence type="ECO:0000256" key="1">
    <source>
        <dbReference type="ARBA" id="ARBA00004651"/>
    </source>
</evidence>
<keyword evidence="5 8" id="KW-0812">Transmembrane</keyword>
<feature type="transmembrane region" description="Helical" evidence="8">
    <location>
        <begin position="170"/>
        <end position="189"/>
    </location>
</feature>
<evidence type="ECO:0000256" key="4">
    <source>
        <dbReference type="ARBA" id="ARBA00022475"/>
    </source>
</evidence>
<feature type="transmembrane region" description="Helical" evidence="8">
    <location>
        <begin position="195"/>
        <end position="216"/>
    </location>
</feature>
<proteinExistence type="inferred from homology"/>
<keyword evidence="6 8" id="KW-1133">Transmembrane helix</keyword>
<dbReference type="Pfam" id="PF01925">
    <property type="entry name" value="TauE"/>
    <property type="match status" value="1"/>
</dbReference>
<feature type="transmembrane region" description="Helical" evidence="8">
    <location>
        <begin position="134"/>
        <end position="158"/>
    </location>
</feature>
<dbReference type="PANTHER" id="PTHR30269">
    <property type="entry name" value="TRANSMEMBRANE PROTEIN YFCA"/>
    <property type="match status" value="1"/>
</dbReference>
<evidence type="ECO:0000256" key="7">
    <source>
        <dbReference type="ARBA" id="ARBA00023136"/>
    </source>
</evidence>
<feature type="transmembrane region" description="Helical" evidence="8">
    <location>
        <begin position="47"/>
        <end position="65"/>
    </location>
</feature>
<feature type="transmembrane region" description="Helical" evidence="8">
    <location>
        <begin position="228"/>
        <end position="245"/>
    </location>
</feature>
<dbReference type="PANTHER" id="PTHR30269:SF37">
    <property type="entry name" value="MEMBRANE TRANSPORTER PROTEIN"/>
    <property type="match status" value="1"/>
</dbReference>
<organism evidence="9 10">
    <name type="scientific">Jannaschia donghaensis</name>
    <dbReference type="NCBI Taxonomy" id="420998"/>
    <lineage>
        <taxon>Bacteria</taxon>
        <taxon>Pseudomonadati</taxon>
        <taxon>Pseudomonadota</taxon>
        <taxon>Alphaproteobacteria</taxon>
        <taxon>Rhodobacterales</taxon>
        <taxon>Roseobacteraceae</taxon>
        <taxon>Jannaschia</taxon>
    </lineage>
</organism>
<evidence type="ECO:0000313" key="9">
    <source>
        <dbReference type="EMBL" id="CTQ48415.1"/>
    </source>
</evidence>
<evidence type="ECO:0000256" key="5">
    <source>
        <dbReference type="ARBA" id="ARBA00022692"/>
    </source>
</evidence>
<evidence type="ECO:0000256" key="3">
    <source>
        <dbReference type="ARBA" id="ARBA00022448"/>
    </source>
</evidence>
<dbReference type="EMBL" id="CXSU01000005">
    <property type="protein sequence ID" value="CTQ48415.1"/>
    <property type="molecule type" value="Genomic_DNA"/>
</dbReference>
<dbReference type="AlphaFoldDB" id="A0A0M6YFG7"/>
<evidence type="ECO:0000256" key="8">
    <source>
        <dbReference type="RuleBase" id="RU363041"/>
    </source>
</evidence>
<dbReference type="GO" id="GO:0005886">
    <property type="term" value="C:plasma membrane"/>
    <property type="evidence" value="ECO:0007669"/>
    <property type="project" value="UniProtKB-SubCell"/>
</dbReference>
<feature type="transmembrane region" description="Helical" evidence="8">
    <location>
        <begin position="12"/>
        <end position="35"/>
    </location>
</feature>
<evidence type="ECO:0000256" key="6">
    <source>
        <dbReference type="ARBA" id="ARBA00022989"/>
    </source>
</evidence>
<name>A0A0M6YFG7_9RHOB</name>
<dbReference type="OrthoDB" id="9795324at2"/>
<evidence type="ECO:0000256" key="2">
    <source>
        <dbReference type="ARBA" id="ARBA00009142"/>
    </source>
</evidence>
<reference evidence="9 10" key="1">
    <citation type="submission" date="2015-07" db="EMBL/GenBank/DDBJ databases">
        <authorList>
            <person name="Noorani M."/>
        </authorList>
    </citation>
    <scope>NUCLEOTIDE SEQUENCE [LARGE SCALE GENOMIC DNA]</scope>
    <source>
        <strain evidence="9 10">CECT 7802</strain>
    </source>
</reference>
<accession>A0A0M6YFG7</accession>
<evidence type="ECO:0000313" key="10">
    <source>
        <dbReference type="Proteomes" id="UP000049222"/>
    </source>
</evidence>
<dbReference type="STRING" id="420998.JDO7802_00417"/>
<feature type="transmembrane region" description="Helical" evidence="8">
    <location>
        <begin position="102"/>
        <end position="122"/>
    </location>
</feature>
<keyword evidence="4 8" id="KW-1003">Cell membrane</keyword>
<keyword evidence="10" id="KW-1185">Reference proteome</keyword>
<comment type="subcellular location">
    <subcellularLocation>
        <location evidence="1 8">Cell membrane</location>
        <topology evidence="1 8">Multi-pass membrane protein</topology>
    </subcellularLocation>
</comment>
<keyword evidence="3" id="KW-0813">Transport</keyword>
<protein>
    <recommendedName>
        <fullName evidence="8">Probable membrane transporter protein</fullName>
    </recommendedName>
</protein>
<keyword evidence="7 8" id="KW-0472">Membrane</keyword>